<sequence length="166" mass="19449">MILDVNKIDNFTITNIPDTELEIKSDTFHSLLEYLFRNRNYEILKHPRTLITDKDQIKQILYDNHDTPISGHQGFERTYDKVILCDSHAKNTSKRLCENFKGPYKIIQIHNNQTATLEIGNKLKTYHFNQLKPFYELSDNANEQNDSDMDIDYDPSLDDPGPSNRQ</sequence>
<dbReference type="Proteomes" id="UP001516400">
    <property type="component" value="Unassembled WGS sequence"/>
</dbReference>
<comment type="caution">
    <text evidence="2">The sequence shown here is derived from an EMBL/GenBank/DDBJ whole genome shotgun (WGS) entry which is preliminary data.</text>
</comment>
<evidence type="ECO:0000256" key="1">
    <source>
        <dbReference type="SAM" id="MobiDB-lite"/>
    </source>
</evidence>
<name>A0ABD2MRF0_9CUCU</name>
<proteinExistence type="predicted"/>
<evidence type="ECO:0000313" key="3">
    <source>
        <dbReference type="Proteomes" id="UP001516400"/>
    </source>
</evidence>
<protein>
    <submittedName>
        <fullName evidence="2">Uncharacterized protein</fullName>
    </submittedName>
</protein>
<dbReference type="AlphaFoldDB" id="A0ABD2MRF0"/>
<reference evidence="2 3" key="1">
    <citation type="journal article" date="2021" name="BMC Biol.">
        <title>Horizontally acquired antibacterial genes associated with adaptive radiation of ladybird beetles.</title>
        <authorList>
            <person name="Li H.S."/>
            <person name="Tang X.F."/>
            <person name="Huang Y.H."/>
            <person name="Xu Z.Y."/>
            <person name="Chen M.L."/>
            <person name="Du X.Y."/>
            <person name="Qiu B.Y."/>
            <person name="Chen P.T."/>
            <person name="Zhang W."/>
            <person name="Slipinski A."/>
            <person name="Escalona H.E."/>
            <person name="Waterhouse R.M."/>
            <person name="Zwick A."/>
            <person name="Pang H."/>
        </authorList>
    </citation>
    <scope>NUCLEOTIDE SEQUENCE [LARGE SCALE GENOMIC DNA]</scope>
    <source>
        <strain evidence="2">SYSU2018</strain>
    </source>
</reference>
<accession>A0ABD2MRF0</accession>
<organism evidence="2 3">
    <name type="scientific">Cryptolaemus montrouzieri</name>
    <dbReference type="NCBI Taxonomy" id="559131"/>
    <lineage>
        <taxon>Eukaryota</taxon>
        <taxon>Metazoa</taxon>
        <taxon>Ecdysozoa</taxon>
        <taxon>Arthropoda</taxon>
        <taxon>Hexapoda</taxon>
        <taxon>Insecta</taxon>
        <taxon>Pterygota</taxon>
        <taxon>Neoptera</taxon>
        <taxon>Endopterygota</taxon>
        <taxon>Coleoptera</taxon>
        <taxon>Polyphaga</taxon>
        <taxon>Cucujiformia</taxon>
        <taxon>Coccinelloidea</taxon>
        <taxon>Coccinellidae</taxon>
        <taxon>Scymninae</taxon>
        <taxon>Scymnini</taxon>
        <taxon>Cryptolaemus</taxon>
    </lineage>
</organism>
<feature type="compositionally biased region" description="Acidic residues" evidence="1">
    <location>
        <begin position="145"/>
        <end position="157"/>
    </location>
</feature>
<gene>
    <name evidence="2" type="ORF">HHI36_008054</name>
</gene>
<dbReference type="EMBL" id="JABFTP020000021">
    <property type="protein sequence ID" value="KAL3268968.1"/>
    <property type="molecule type" value="Genomic_DNA"/>
</dbReference>
<keyword evidence="3" id="KW-1185">Reference proteome</keyword>
<feature type="region of interest" description="Disordered" evidence="1">
    <location>
        <begin position="140"/>
        <end position="166"/>
    </location>
</feature>
<evidence type="ECO:0000313" key="2">
    <source>
        <dbReference type="EMBL" id="KAL3268968.1"/>
    </source>
</evidence>